<dbReference type="SUPFAM" id="SSF53335">
    <property type="entry name" value="S-adenosyl-L-methionine-dependent methyltransferases"/>
    <property type="match status" value="1"/>
</dbReference>
<sequence>MTIANSRAIESNQQGLHQRLDDTVLKHLATPFNKPFHDATLETFYRLKEWVEADGRPLIFDSCCGVGESSANLARRHPEAVLIGMDKSAHRLEKHETYRQQADNYLLARVDLNDLWRLAVADGWQLSHHYLLYPNPWPKSSHLKRRWHGAAAFPYLLMLGGQLEMRSNWPVYLQEFARGLELAGVSSQLTPLPATGDDLTPFERKYRLSGQPLYQLRADLSGFTLPWQAALPLPPPLTNS</sequence>
<keyword evidence="5" id="KW-0808">Transferase</keyword>
<proteinExistence type="predicted"/>
<keyword evidence="6" id="KW-0949">S-adenosyl-L-methionine</keyword>
<organism evidence="8 9">
    <name type="scientific">Ferrimonas sediminum</name>
    <dbReference type="NCBI Taxonomy" id="718193"/>
    <lineage>
        <taxon>Bacteria</taxon>
        <taxon>Pseudomonadati</taxon>
        <taxon>Pseudomonadota</taxon>
        <taxon>Gammaproteobacteria</taxon>
        <taxon>Alteromonadales</taxon>
        <taxon>Ferrimonadaceae</taxon>
        <taxon>Ferrimonas</taxon>
    </lineage>
</organism>
<dbReference type="GO" id="GO:0043527">
    <property type="term" value="C:tRNA methyltransferase complex"/>
    <property type="evidence" value="ECO:0007669"/>
    <property type="project" value="TreeGrafter"/>
</dbReference>
<dbReference type="Gene3D" id="3.40.50.150">
    <property type="entry name" value="Vaccinia Virus protein VP39"/>
    <property type="match status" value="1"/>
</dbReference>
<evidence type="ECO:0000256" key="4">
    <source>
        <dbReference type="ARBA" id="ARBA00022603"/>
    </source>
</evidence>
<evidence type="ECO:0000256" key="1">
    <source>
        <dbReference type="ARBA" id="ARBA00000142"/>
    </source>
</evidence>
<keyword evidence="7" id="KW-0819">tRNA processing</keyword>
<dbReference type="RefSeq" id="WP_090362342.1">
    <property type="nucleotide sequence ID" value="NZ_FNEM01000002.1"/>
</dbReference>
<dbReference type="EC" id="2.1.1.33" evidence="3"/>
<dbReference type="AlphaFoldDB" id="A0A1G8M9H7"/>
<evidence type="ECO:0000256" key="7">
    <source>
        <dbReference type="ARBA" id="ARBA00022694"/>
    </source>
</evidence>
<comment type="catalytic activity">
    <reaction evidence="1">
        <text>guanosine(46) in tRNA + S-adenosyl-L-methionine = N(7)-methylguanosine(46) in tRNA + S-adenosyl-L-homocysteine</text>
        <dbReference type="Rhea" id="RHEA:42708"/>
        <dbReference type="Rhea" id="RHEA-COMP:10188"/>
        <dbReference type="Rhea" id="RHEA-COMP:10189"/>
        <dbReference type="ChEBI" id="CHEBI:57856"/>
        <dbReference type="ChEBI" id="CHEBI:59789"/>
        <dbReference type="ChEBI" id="CHEBI:74269"/>
        <dbReference type="ChEBI" id="CHEBI:74480"/>
        <dbReference type="EC" id="2.1.1.33"/>
    </reaction>
</comment>
<evidence type="ECO:0000256" key="6">
    <source>
        <dbReference type="ARBA" id="ARBA00022691"/>
    </source>
</evidence>
<dbReference type="OrthoDB" id="9809889at2"/>
<dbReference type="EMBL" id="FNEM01000002">
    <property type="protein sequence ID" value="SDI64594.1"/>
    <property type="molecule type" value="Genomic_DNA"/>
</dbReference>
<keyword evidence="4 8" id="KW-0489">Methyltransferase</keyword>
<dbReference type="GO" id="GO:0008176">
    <property type="term" value="F:tRNA (guanine(46)-N7)-methyltransferase activity"/>
    <property type="evidence" value="ECO:0007669"/>
    <property type="project" value="UniProtKB-EC"/>
</dbReference>
<dbReference type="Proteomes" id="UP000199527">
    <property type="component" value="Unassembled WGS sequence"/>
</dbReference>
<dbReference type="InterPro" id="IPR029063">
    <property type="entry name" value="SAM-dependent_MTases_sf"/>
</dbReference>
<accession>A0A1G8M9H7</accession>
<gene>
    <name evidence="8" type="ORF">SAMN04488540_102311</name>
</gene>
<keyword evidence="9" id="KW-1185">Reference proteome</keyword>
<evidence type="ECO:0000256" key="5">
    <source>
        <dbReference type="ARBA" id="ARBA00022679"/>
    </source>
</evidence>
<comment type="function">
    <text evidence="2">Catalyzes the formation of N(7)-methylguanine at position 46 (m7G46) in tRNA.</text>
</comment>
<evidence type="ECO:0000313" key="8">
    <source>
        <dbReference type="EMBL" id="SDI64594.1"/>
    </source>
</evidence>
<evidence type="ECO:0000256" key="3">
    <source>
        <dbReference type="ARBA" id="ARBA00011977"/>
    </source>
</evidence>
<dbReference type="PROSITE" id="PS51625">
    <property type="entry name" value="SAM_MT_TRMB"/>
    <property type="match status" value="1"/>
</dbReference>
<evidence type="ECO:0000256" key="2">
    <source>
        <dbReference type="ARBA" id="ARBA00003015"/>
    </source>
</evidence>
<dbReference type="PANTHER" id="PTHR23417">
    <property type="entry name" value="3-DEOXY-D-MANNO-OCTULOSONIC-ACID TRANSFERASE/TRNA GUANINE-N 7 - -METHYLTRANSFERASE"/>
    <property type="match status" value="1"/>
</dbReference>
<evidence type="ECO:0000313" key="9">
    <source>
        <dbReference type="Proteomes" id="UP000199527"/>
    </source>
</evidence>
<dbReference type="Pfam" id="PF02390">
    <property type="entry name" value="Methyltransf_4"/>
    <property type="match status" value="1"/>
</dbReference>
<dbReference type="InterPro" id="IPR003358">
    <property type="entry name" value="tRNA_(Gua-N-7)_MeTrfase_Trmb"/>
</dbReference>
<dbReference type="PANTHER" id="PTHR23417:SF14">
    <property type="entry name" value="PENTACOTRIPEPTIDE-REPEAT REGION OF PRORP DOMAIN-CONTAINING PROTEIN"/>
    <property type="match status" value="1"/>
</dbReference>
<name>A0A1G8M9H7_9GAMM</name>
<reference evidence="9" key="1">
    <citation type="submission" date="2016-10" db="EMBL/GenBank/DDBJ databases">
        <authorList>
            <person name="Varghese N."/>
            <person name="Submissions S."/>
        </authorList>
    </citation>
    <scope>NUCLEOTIDE SEQUENCE [LARGE SCALE GENOMIC DNA]</scope>
    <source>
        <strain evidence="9">DSM 23317</strain>
    </source>
</reference>
<protein>
    <recommendedName>
        <fullName evidence="3">tRNA (guanine(46)-N(7))-methyltransferase</fullName>
        <ecNumber evidence="3">2.1.1.33</ecNumber>
    </recommendedName>
</protein>